<protein>
    <submittedName>
        <fullName evidence="1">Uncharacterized protein</fullName>
    </submittedName>
</protein>
<name>K8ELC0_9FIRM</name>
<evidence type="ECO:0000313" key="1">
    <source>
        <dbReference type="EMBL" id="CCO09296.1"/>
    </source>
</evidence>
<dbReference type="Proteomes" id="UP000009315">
    <property type="component" value="Unassembled WGS sequence"/>
</dbReference>
<keyword evidence="2" id="KW-1185">Reference proteome</keyword>
<comment type="caution">
    <text evidence="1">The sequence shown here is derived from an EMBL/GenBank/DDBJ whole genome shotgun (WGS) entry which is preliminary data.</text>
</comment>
<dbReference type="OrthoDB" id="157023at2"/>
<dbReference type="AlphaFoldDB" id="K8ELC0"/>
<dbReference type="EMBL" id="CAOS01000014">
    <property type="protein sequence ID" value="CCO09296.1"/>
    <property type="molecule type" value="Genomic_DNA"/>
</dbReference>
<gene>
    <name evidence="1" type="ORF">DESHY_70082</name>
</gene>
<sequence length="236" mass="26850">MGLYLDIDLDYFVSPIIKESVSNHRPAATNFEIKEPDTLFNILKQKEIFLGNKRYLFTNHMQSHLRWWMHGRLQNTVIHIDAHSDLYGHRSPSLANLKMLGCQNYLWHAIREGLVAEIYWVFPDGALDLKKPGLLLSMFAPSQLGEFFLQDNVLHAELLCELPGGRPHKVNYHLLQADSLPVFRTTAEIITVATSPDFIPRQADRLISSVGQLLGIDEKVIDNILKQHAGMKTVAV</sequence>
<dbReference type="eggNOG" id="ENOG5033ZCJ">
    <property type="taxonomic scope" value="Bacteria"/>
</dbReference>
<evidence type="ECO:0000313" key="2">
    <source>
        <dbReference type="Proteomes" id="UP000009315"/>
    </source>
</evidence>
<proteinExistence type="predicted"/>
<accession>K8ELC0</accession>
<organism evidence="1 2">
    <name type="scientific">Desulforamulus hydrothermalis Lam5 = DSM 18033</name>
    <dbReference type="NCBI Taxonomy" id="1121428"/>
    <lineage>
        <taxon>Bacteria</taxon>
        <taxon>Bacillati</taxon>
        <taxon>Bacillota</taxon>
        <taxon>Clostridia</taxon>
        <taxon>Eubacteriales</taxon>
        <taxon>Peptococcaceae</taxon>
        <taxon>Desulforamulus</taxon>
    </lineage>
</organism>
<dbReference type="RefSeq" id="WP_008413243.1">
    <property type="nucleotide sequence ID" value="NZ_CAOS01000014.1"/>
</dbReference>
<reference evidence="1 2" key="1">
    <citation type="journal article" date="2013" name="Genome Announc.">
        <title>Genome Sequence of the Sulfate-Reducing Bacterium Desulfotomaculum hydrothermale Lam5(T).</title>
        <authorList>
            <person name="Amin O."/>
            <person name="Fardeau M.L."/>
            <person name="Valette O."/>
            <person name="Hirschler-Rea A."/>
            <person name="Barbe V."/>
            <person name="Medigue C."/>
            <person name="Vacherie B."/>
            <person name="Ollivier B."/>
            <person name="Bertin P.N."/>
            <person name="Dolla A."/>
        </authorList>
    </citation>
    <scope>NUCLEOTIDE SEQUENCE [LARGE SCALE GENOMIC DNA]</scope>
    <source>
        <strain evidence="2">Lam5 / DSM 18033</strain>
    </source>
</reference>